<evidence type="ECO:0000313" key="2">
    <source>
        <dbReference type="EMBL" id="GGA76185.1"/>
    </source>
</evidence>
<dbReference type="OrthoDB" id="9788465at2"/>
<dbReference type="AlphaFoldDB" id="A0A8J2XP02"/>
<organism evidence="2 3">
    <name type="scientific">Neiella marina</name>
    <dbReference type="NCBI Taxonomy" id="508461"/>
    <lineage>
        <taxon>Bacteria</taxon>
        <taxon>Pseudomonadati</taxon>
        <taxon>Pseudomonadota</taxon>
        <taxon>Gammaproteobacteria</taxon>
        <taxon>Alteromonadales</taxon>
        <taxon>Echinimonadaceae</taxon>
        <taxon>Neiella</taxon>
    </lineage>
</organism>
<dbReference type="PANTHER" id="PTHR37805">
    <property type="entry name" value="CYTOPLASMIC PROTEIN-RELATED"/>
    <property type="match status" value="1"/>
</dbReference>
<feature type="compositionally biased region" description="Basic and acidic residues" evidence="1">
    <location>
        <begin position="150"/>
        <end position="161"/>
    </location>
</feature>
<accession>A0A8J2XP02</accession>
<dbReference type="InterPro" id="IPR009921">
    <property type="entry name" value="YehS-like"/>
</dbReference>
<feature type="region of interest" description="Disordered" evidence="1">
    <location>
        <begin position="150"/>
        <end position="185"/>
    </location>
</feature>
<dbReference type="EMBL" id="BMDX01000007">
    <property type="protein sequence ID" value="GGA76185.1"/>
    <property type="molecule type" value="Genomic_DNA"/>
</dbReference>
<dbReference type="PANTHER" id="PTHR37805:SF1">
    <property type="entry name" value="CYTOPLASMIC PROTEIN"/>
    <property type="match status" value="1"/>
</dbReference>
<proteinExistence type="predicted"/>
<dbReference type="Pfam" id="PF07308">
    <property type="entry name" value="DUF1456"/>
    <property type="match status" value="2"/>
</dbReference>
<dbReference type="Proteomes" id="UP000619743">
    <property type="component" value="Unassembled WGS sequence"/>
</dbReference>
<gene>
    <name evidence="2" type="ORF">GCM10011369_17560</name>
</gene>
<name>A0A8J2XP02_9GAMM</name>
<keyword evidence="3" id="KW-1185">Reference proteome</keyword>
<protein>
    <submittedName>
        <fullName evidence="2">DUF1456 domain-containing protein</fullName>
    </submittedName>
</protein>
<reference evidence="3" key="1">
    <citation type="journal article" date="2019" name="Int. J. Syst. Evol. Microbiol.">
        <title>The Global Catalogue of Microorganisms (GCM) 10K type strain sequencing project: providing services to taxonomists for standard genome sequencing and annotation.</title>
        <authorList>
            <consortium name="The Broad Institute Genomics Platform"/>
            <consortium name="The Broad Institute Genome Sequencing Center for Infectious Disease"/>
            <person name="Wu L."/>
            <person name="Ma J."/>
        </authorList>
    </citation>
    <scope>NUCLEOTIDE SEQUENCE [LARGE SCALE GENOMIC DNA]</scope>
    <source>
        <strain evidence="3">CGMCC 1.10130</strain>
    </source>
</reference>
<sequence>MTNNDILRRVRYIFSFNDAKVIELFALADLQVTREQISGWLKRDDDPAFTPCNDKTLATFLNGLINDKRGKREGEQPQPESRLTNNLILMKFRIALNLKAEEILALLADVGFNISKHELSAFSRRPDHKHFRECKDQVIRNLLKGMQLKYRGDAGPKEQSKQRRSAKPATNKKQPTSGGFKWPSI</sequence>
<dbReference type="RefSeq" id="WP_087505947.1">
    <property type="nucleotide sequence ID" value="NZ_BMDX01000007.1"/>
</dbReference>
<evidence type="ECO:0000313" key="3">
    <source>
        <dbReference type="Proteomes" id="UP000619743"/>
    </source>
</evidence>
<comment type="caution">
    <text evidence="2">The sequence shown here is derived from an EMBL/GenBank/DDBJ whole genome shotgun (WGS) entry which is preliminary data.</text>
</comment>
<evidence type="ECO:0000256" key="1">
    <source>
        <dbReference type="SAM" id="MobiDB-lite"/>
    </source>
</evidence>